<dbReference type="PANTHER" id="PTHR24276:SF91">
    <property type="entry name" value="AT26814P-RELATED"/>
    <property type="match status" value="1"/>
</dbReference>
<dbReference type="AlphaFoldDB" id="A0A9Q0RR19"/>
<evidence type="ECO:0000256" key="3">
    <source>
        <dbReference type="ARBA" id="ARBA00022825"/>
    </source>
</evidence>
<dbReference type="Pfam" id="PF00089">
    <property type="entry name" value="Trypsin"/>
    <property type="match status" value="1"/>
</dbReference>
<dbReference type="GO" id="GO:0004252">
    <property type="term" value="F:serine-type endopeptidase activity"/>
    <property type="evidence" value="ECO:0007669"/>
    <property type="project" value="InterPro"/>
</dbReference>
<gene>
    <name evidence="6" type="ORF">RDWZM_001934</name>
</gene>
<comment type="caution">
    <text evidence="6">The sequence shown here is derived from an EMBL/GenBank/DDBJ whole genome shotgun (WGS) entry which is preliminary data.</text>
</comment>
<keyword evidence="7" id="KW-1185">Reference proteome</keyword>
<dbReference type="Gene3D" id="2.40.10.10">
    <property type="entry name" value="Trypsin-like serine proteases"/>
    <property type="match status" value="1"/>
</dbReference>
<dbReference type="Proteomes" id="UP001142055">
    <property type="component" value="Chromosome 1"/>
</dbReference>
<dbReference type="InterPro" id="IPR009003">
    <property type="entry name" value="Peptidase_S1_PA"/>
</dbReference>
<dbReference type="PANTHER" id="PTHR24276">
    <property type="entry name" value="POLYSERASE-RELATED"/>
    <property type="match status" value="1"/>
</dbReference>
<sequence>MGCHFSSLLRDFDTNVSKYAYLNHNNFNLNPSPVVVDYGSIRLNGGTVVNVTRIIKHEDVNWVTGDSDIALLKTDPMKLDSIHAQKIGLPQQDFGLGVGRIVNISGFGWTDNYGPYSKNLKYGSAKVLSEKECKEGFPQLTEKQFCAGDFGLGTTDFCYGDYGGPAANWGILYGIQSTHKNRYWCGLPKQPGVYTNVSQFVDWIKKTITNNSDNNELRKLTSFN</sequence>
<dbReference type="SMART" id="SM00020">
    <property type="entry name" value="Tryp_SPc"/>
    <property type="match status" value="1"/>
</dbReference>
<dbReference type="PROSITE" id="PS50240">
    <property type="entry name" value="TRYPSIN_DOM"/>
    <property type="match status" value="1"/>
</dbReference>
<dbReference type="SUPFAM" id="SSF50494">
    <property type="entry name" value="Trypsin-like serine proteases"/>
    <property type="match status" value="1"/>
</dbReference>
<evidence type="ECO:0000259" key="5">
    <source>
        <dbReference type="PROSITE" id="PS50240"/>
    </source>
</evidence>
<dbReference type="InterPro" id="IPR043504">
    <property type="entry name" value="Peptidase_S1_PA_chymotrypsin"/>
</dbReference>
<organism evidence="6 7">
    <name type="scientific">Blomia tropicalis</name>
    <name type="common">Mite</name>
    <dbReference type="NCBI Taxonomy" id="40697"/>
    <lineage>
        <taxon>Eukaryota</taxon>
        <taxon>Metazoa</taxon>
        <taxon>Ecdysozoa</taxon>
        <taxon>Arthropoda</taxon>
        <taxon>Chelicerata</taxon>
        <taxon>Arachnida</taxon>
        <taxon>Acari</taxon>
        <taxon>Acariformes</taxon>
        <taxon>Sarcoptiformes</taxon>
        <taxon>Astigmata</taxon>
        <taxon>Glycyphagoidea</taxon>
        <taxon>Echimyopodidae</taxon>
        <taxon>Blomia</taxon>
    </lineage>
</organism>
<keyword evidence="2" id="KW-0378">Hydrolase</keyword>
<keyword evidence="3" id="KW-0720">Serine protease</keyword>
<dbReference type="CDD" id="cd00190">
    <property type="entry name" value="Tryp_SPc"/>
    <property type="match status" value="1"/>
</dbReference>
<dbReference type="InterPro" id="IPR050430">
    <property type="entry name" value="Peptidase_S1"/>
</dbReference>
<keyword evidence="1" id="KW-0645">Protease</keyword>
<dbReference type="EMBL" id="JAPWDV010000001">
    <property type="protein sequence ID" value="KAJ6223389.1"/>
    <property type="molecule type" value="Genomic_DNA"/>
</dbReference>
<accession>A0A9Q0RR19</accession>
<proteinExistence type="predicted"/>
<evidence type="ECO:0000313" key="6">
    <source>
        <dbReference type="EMBL" id="KAJ6223389.1"/>
    </source>
</evidence>
<dbReference type="GO" id="GO:0006508">
    <property type="term" value="P:proteolysis"/>
    <property type="evidence" value="ECO:0007669"/>
    <property type="project" value="UniProtKB-KW"/>
</dbReference>
<evidence type="ECO:0000256" key="2">
    <source>
        <dbReference type="ARBA" id="ARBA00022801"/>
    </source>
</evidence>
<evidence type="ECO:0000313" key="7">
    <source>
        <dbReference type="Proteomes" id="UP001142055"/>
    </source>
</evidence>
<evidence type="ECO:0000256" key="1">
    <source>
        <dbReference type="ARBA" id="ARBA00022670"/>
    </source>
</evidence>
<protein>
    <recommendedName>
        <fullName evidence="5">Peptidase S1 domain-containing protein</fullName>
    </recommendedName>
</protein>
<feature type="domain" description="Peptidase S1" evidence="5">
    <location>
        <begin position="1"/>
        <end position="209"/>
    </location>
</feature>
<dbReference type="InterPro" id="IPR001254">
    <property type="entry name" value="Trypsin_dom"/>
</dbReference>
<evidence type="ECO:0000256" key="4">
    <source>
        <dbReference type="ARBA" id="ARBA00023157"/>
    </source>
</evidence>
<name>A0A9Q0RR19_BLOTA</name>
<keyword evidence="4" id="KW-1015">Disulfide bond</keyword>
<reference evidence="6" key="1">
    <citation type="submission" date="2022-12" db="EMBL/GenBank/DDBJ databases">
        <title>Genome assemblies of Blomia tropicalis.</title>
        <authorList>
            <person name="Cui Y."/>
        </authorList>
    </citation>
    <scope>NUCLEOTIDE SEQUENCE</scope>
    <source>
        <tissue evidence="6">Adult mites</tissue>
    </source>
</reference>